<feature type="transmembrane region" description="Helical" evidence="9">
    <location>
        <begin position="101"/>
        <end position="123"/>
    </location>
</feature>
<feature type="transmembrane region" description="Helical" evidence="9">
    <location>
        <begin position="7"/>
        <end position="27"/>
    </location>
</feature>
<sequence>MRNRSAVVRFSLLLLVYAVVMAVYVWYTSPNSVPAAYKGTEADPAAFFTQSQLTDSEMLNAARNWIFFLSGPWEWFIYIALLSGGLARYWRDALERRRLPVYVRFPLFVLLVDAAAFILYLPLRILGYGMSKTYGITTQPISGWIRDKLVAFGIGYVTALAVSAVAFWLISRGGRWWLKLWLLSVPFTLFMMYVQPVVIDPVYNHFSRLSDPQLEGKILELAAKADIPADRVYEVNMSAKTNAMNAYVNGIGSSLRIVLWDTTLKRLNEKEILLVMAHEMGHYRMHHLEWSAAGAVGSSLVVILIGRWLYVRALRKWGEGWGIRSVSDMAALPLLLLLLSVMSFASLPLSNLVSRSAESSADAYAMKLTGSAEGSVSMTQKMAVASLSDVNPPLLVRLFRDTHPNDLERIIAARKFEETHE</sequence>
<keyword evidence="4 7" id="KW-0862">Zinc</keyword>
<accession>A0A398CX60</accession>
<dbReference type="Gene3D" id="3.30.2010.10">
    <property type="entry name" value="Metalloproteases ('zincins'), catalytic domain"/>
    <property type="match status" value="1"/>
</dbReference>
<evidence type="ECO:0000256" key="4">
    <source>
        <dbReference type="ARBA" id="ARBA00022833"/>
    </source>
</evidence>
<dbReference type="Proteomes" id="UP000266340">
    <property type="component" value="Unassembled WGS sequence"/>
</dbReference>
<dbReference type="EMBL" id="QXJM01000036">
    <property type="protein sequence ID" value="RIE03584.1"/>
    <property type="molecule type" value="Genomic_DNA"/>
</dbReference>
<evidence type="ECO:0000256" key="8">
    <source>
        <dbReference type="RuleBase" id="RU003983"/>
    </source>
</evidence>
<evidence type="ECO:0000256" key="2">
    <source>
        <dbReference type="ARBA" id="ARBA00022723"/>
    </source>
</evidence>
<feature type="transmembrane region" description="Helical" evidence="9">
    <location>
        <begin position="330"/>
        <end position="349"/>
    </location>
</feature>
<keyword evidence="13" id="KW-1185">Reference proteome</keyword>
<comment type="caution">
    <text evidence="12">The sequence shown here is derived from an EMBL/GenBank/DDBJ whole genome shotgun (WGS) entry which is preliminary data.</text>
</comment>
<feature type="active site" description="Proton donor" evidence="6">
    <location>
        <position position="362"/>
    </location>
</feature>
<feature type="domain" description="CAAX prenyl protease 1 N-terminal" evidence="11">
    <location>
        <begin position="45"/>
        <end position="204"/>
    </location>
</feature>
<keyword evidence="9" id="KW-0812">Transmembrane</keyword>
<evidence type="ECO:0000256" key="1">
    <source>
        <dbReference type="ARBA" id="ARBA00022670"/>
    </source>
</evidence>
<gene>
    <name evidence="12" type="ORF">D3H35_10840</name>
</gene>
<feature type="transmembrane region" description="Helical" evidence="9">
    <location>
        <begin position="176"/>
        <end position="194"/>
    </location>
</feature>
<evidence type="ECO:0000256" key="6">
    <source>
        <dbReference type="PIRSR" id="PIRSR627057-1"/>
    </source>
</evidence>
<keyword evidence="3 8" id="KW-0378">Hydrolase</keyword>
<keyword evidence="9" id="KW-1133">Transmembrane helix</keyword>
<dbReference type="AlphaFoldDB" id="A0A398CX60"/>
<evidence type="ECO:0000313" key="13">
    <source>
        <dbReference type="Proteomes" id="UP000266340"/>
    </source>
</evidence>
<evidence type="ECO:0000256" key="3">
    <source>
        <dbReference type="ARBA" id="ARBA00022801"/>
    </source>
</evidence>
<dbReference type="FunFam" id="3.30.2010.10:FF:000010">
    <property type="entry name" value="M48 family peptidase"/>
    <property type="match status" value="1"/>
</dbReference>
<keyword evidence="9" id="KW-0472">Membrane</keyword>
<feature type="domain" description="Peptidase M48" evidence="10">
    <location>
        <begin position="210"/>
        <end position="415"/>
    </location>
</feature>
<keyword evidence="2 7" id="KW-0479">Metal-binding</keyword>
<feature type="active site" evidence="6">
    <location>
        <position position="279"/>
    </location>
</feature>
<feature type="transmembrane region" description="Helical" evidence="9">
    <location>
        <begin position="149"/>
        <end position="169"/>
    </location>
</feature>
<evidence type="ECO:0000259" key="10">
    <source>
        <dbReference type="Pfam" id="PF01435"/>
    </source>
</evidence>
<feature type="binding site" evidence="7">
    <location>
        <position position="278"/>
    </location>
    <ligand>
        <name>Zn(2+)</name>
        <dbReference type="ChEBI" id="CHEBI:29105"/>
        <note>catalytic</note>
    </ligand>
</feature>
<feature type="transmembrane region" description="Helical" evidence="9">
    <location>
        <begin position="290"/>
        <end position="310"/>
    </location>
</feature>
<dbReference type="PANTHER" id="PTHR10120">
    <property type="entry name" value="CAAX PRENYL PROTEASE 1"/>
    <property type="match status" value="1"/>
</dbReference>
<keyword evidence="5 8" id="KW-0482">Metalloprotease</keyword>
<dbReference type="Pfam" id="PF16491">
    <property type="entry name" value="Peptidase_M48_N"/>
    <property type="match status" value="1"/>
</dbReference>
<reference evidence="12 13" key="1">
    <citation type="submission" date="2018-09" db="EMBL/GenBank/DDBJ databases">
        <title>Cohnella cavernae sp. nov., isolated from a karst cave.</title>
        <authorList>
            <person name="Zhu H."/>
        </authorList>
    </citation>
    <scope>NUCLEOTIDE SEQUENCE [LARGE SCALE GENOMIC DNA]</scope>
    <source>
        <strain evidence="12 13">K2E09-144</strain>
    </source>
</reference>
<comment type="cofactor">
    <cofactor evidence="7 8">
        <name>Zn(2+)</name>
        <dbReference type="ChEBI" id="CHEBI:29105"/>
    </cofactor>
    <text evidence="7 8">Binds 1 zinc ion per subunit.</text>
</comment>
<evidence type="ECO:0000256" key="7">
    <source>
        <dbReference type="PIRSR" id="PIRSR627057-2"/>
    </source>
</evidence>
<keyword evidence="1 8" id="KW-0645">Protease</keyword>
<protein>
    <submittedName>
        <fullName evidence="12">M48 family peptidase</fullName>
    </submittedName>
</protein>
<dbReference type="CDD" id="cd07343">
    <property type="entry name" value="M48A_Zmpste24p_like"/>
    <property type="match status" value="1"/>
</dbReference>
<dbReference type="GO" id="GO:0046872">
    <property type="term" value="F:metal ion binding"/>
    <property type="evidence" value="ECO:0007669"/>
    <property type="project" value="UniProtKB-KW"/>
</dbReference>
<dbReference type="Pfam" id="PF01435">
    <property type="entry name" value="Peptidase_M48"/>
    <property type="match status" value="1"/>
</dbReference>
<feature type="transmembrane region" description="Helical" evidence="9">
    <location>
        <begin position="65"/>
        <end position="89"/>
    </location>
</feature>
<dbReference type="GO" id="GO:0004222">
    <property type="term" value="F:metalloendopeptidase activity"/>
    <property type="evidence" value="ECO:0007669"/>
    <property type="project" value="InterPro"/>
</dbReference>
<dbReference type="InterPro" id="IPR032456">
    <property type="entry name" value="Peptidase_M48_N"/>
</dbReference>
<dbReference type="InterPro" id="IPR001915">
    <property type="entry name" value="Peptidase_M48"/>
</dbReference>
<dbReference type="InterPro" id="IPR027057">
    <property type="entry name" value="CAXX_Prtase_1"/>
</dbReference>
<dbReference type="OrthoDB" id="9781930at2"/>
<evidence type="ECO:0000313" key="12">
    <source>
        <dbReference type="EMBL" id="RIE03584.1"/>
    </source>
</evidence>
<comment type="similarity">
    <text evidence="8">Belongs to the peptidase M48 family.</text>
</comment>
<evidence type="ECO:0000256" key="9">
    <source>
        <dbReference type="SAM" id="Phobius"/>
    </source>
</evidence>
<evidence type="ECO:0000259" key="11">
    <source>
        <dbReference type="Pfam" id="PF16491"/>
    </source>
</evidence>
<feature type="binding site" evidence="7">
    <location>
        <position position="358"/>
    </location>
    <ligand>
        <name>Zn(2+)</name>
        <dbReference type="ChEBI" id="CHEBI:29105"/>
        <note>catalytic</note>
    </ligand>
</feature>
<organism evidence="12 13">
    <name type="scientific">Cohnella faecalis</name>
    <dbReference type="NCBI Taxonomy" id="2315694"/>
    <lineage>
        <taxon>Bacteria</taxon>
        <taxon>Bacillati</taxon>
        <taxon>Bacillota</taxon>
        <taxon>Bacilli</taxon>
        <taxon>Bacillales</taxon>
        <taxon>Paenibacillaceae</taxon>
        <taxon>Cohnella</taxon>
    </lineage>
</organism>
<proteinExistence type="inferred from homology"/>
<feature type="binding site" evidence="7">
    <location>
        <position position="282"/>
    </location>
    <ligand>
        <name>Zn(2+)</name>
        <dbReference type="ChEBI" id="CHEBI:29105"/>
        <note>catalytic</note>
    </ligand>
</feature>
<evidence type="ECO:0000256" key="5">
    <source>
        <dbReference type="ARBA" id="ARBA00023049"/>
    </source>
</evidence>
<dbReference type="GO" id="GO:0071586">
    <property type="term" value="P:CAAX-box protein processing"/>
    <property type="evidence" value="ECO:0007669"/>
    <property type="project" value="InterPro"/>
</dbReference>
<name>A0A398CX60_9BACL</name>